<dbReference type="EMBL" id="JASDAP010000015">
    <property type="protein sequence ID" value="KAK1891511.1"/>
    <property type="molecule type" value="Genomic_DNA"/>
</dbReference>
<protein>
    <submittedName>
        <fullName evidence="1">Sperm-associated antigen 17</fullName>
    </submittedName>
</protein>
<dbReference type="Proteomes" id="UP001228049">
    <property type="component" value="Unassembled WGS sequence"/>
</dbReference>
<proteinExistence type="predicted"/>
<evidence type="ECO:0000313" key="1">
    <source>
        <dbReference type="EMBL" id="KAK1891511.1"/>
    </source>
</evidence>
<organism evidence="1 2">
    <name type="scientific">Dissostichus eleginoides</name>
    <name type="common">Patagonian toothfish</name>
    <name type="synonym">Dissostichus amissus</name>
    <dbReference type="NCBI Taxonomy" id="100907"/>
    <lineage>
        <taxon>Eukaryota</taxon>
        <taxon>Metazoa</taxon>
        <taxon>Chordata</taxon>
        <taxon>Craniata</taxon>
        <taxon>Vertebrata</taxon>
        <taxon>Euteleostomi</taxon>
        <taxon>Actinopterygii</taxon>
        <taxon>Neopterygii</taxon>
        <taxon>Teleostei</taxon>
        <taxon>Neoteleostei</taxon>
        <taxon>Acanthomorphata</taxon>
        <taxon>Eupercaria</taxon>
        <taxon>Perciformes</taxon>
        <taxon>Notothenioidei</taxon>
        <taxon>Nototheniidae</taxon>
        <taxon>Dissostichus</taxon>
    </lineage>
</organism>
<comment type="caution">
    <text evidence="1">The sequence shown here is derived from an EMBL/GenBank/DDBJ whole genome shotgun (WGS) entry which is preliminary data.</text>
</comment>
<gene>
    <name evidence="1" type="ORF">KUDE01_010339</name>
</gene>
<keyword evidence="2" id="KW-1185">Reference proteome</keyword>
<dbReference type="AlphaFoldDB" id="A0AAD9BZE9"/>
<feature type="non-terminal residue" evidence="1">
    <location>
        <position position="54"/>
    </location>
</feature>
<evidence type="ECO:0000313" key="2">
    <source>
        <dbReference type="Proteomes" id="UP001228049"/>
    </source>
</evidence>
<name>A0AAD9BZE9_DISEL</name>
<feature type="non-terminal residue" evidence="1">
    <location>
        <position position="1"/>
    </location>
</feature>
<reference evidence="1" key="1">
    <citation type="submission" date="2023-04" db="EMBL/GenBank/DDBJ databases">
        <title>Chromosome-level genome of Chaenocephalus aceratus.</title>
        <authorList>
            <person name="Park H."/>
        </authorList>
    </citation>
    <scope>NUCLEOTIDE SEQUENCE</scope>
    <source>
        <strain evidence="1">DE</strain>
        <tissue evidence="1">Muscle</tissue>
    </source>
</reference>
<accession>A0AAD9BZE9</accession>
<sequence length="54" mass="5864">RDGVRVNGSLKDGLPHWSQLSSNVSQQETAAPIWPSSFLGVGVLKCFSDLFDTD</sequence>